<gene>
    <name evidence="6" type="ORF">V8N49_20420</name>
</gene>
<organism evidence="6 7">
    <name type="scientific">Erwinia aphidicola</name>
    <dbReference type="NCBI Taxonomy" id="68334"/>
    <lineage>
        <taxon>Bacteria</taxon>
        <taxon>Pseudomonadati</taxon>
        <taxon>Pseudomonadota</taxon>
        <taxon>Gammaproteobacteria</taxon>
        <taxon>Enterobacterales</taxon>
        <taxon>Erwiniaceae</taxon>
        <taxon>Erwinia</taxon>
    </lineage>
</organism>
<dbReference type="InterPro" id="IPR050298">
    <property type="entry name" value="Gram-neg_bact_OMP"/>
</dbReference>
<feature type="chain" id="PRO_5047024383" evidence="4">
    <location>
        <begin position="27"/>
        <end position="380"/>
    </location>
</feature>
<dbReference type="PROSITE" id="PS51257">
    <property type="entry name" value="PROKAR_LIPOPROTEIN"/>
    <property type="match status" value="1"/>
</dbReference>
<dbReference type="EMBL" id="JBANEI010000019">
    <property type="protein sequence ID" value="MEI2684009.1"/>
    <property type="molecule type" value="Genomic_DNA"/>
</dbReference>
<evidence type="ECO:0000256" key="2">
    <source>
        <dbReference type="ARBA" id="ARBA00022729"/>
    </source>
</evidence>
<evidence type="ECO:0000256" key="1">
    <source>
        <dbReference type="ARBA" id="ARBA00004571"/>
    </source>
</evidence>
<keyword evidence="3" id="KW-0472">Membrane</keyword>
<comment type="caution">
    <text evidence="6">The sequence shown here is derived from an EMBL/GenBank/DDBJ whole genome shotgun (WGS) entry which is preliminary data.</text>
</comment>
<keyword evidence="2 4" id="KW-0732">Signal</keyword>
<evidence type="ECO:0000256" key="3">
    <source>
        <dbReference type="ARBA" id="ARBA00023136"/>
    </source>
</evidence>
<protein>
    <submittedName>
        <fullName evidence="6">Porin</fullName>
    </submittedName>
</protein>
<proteinExistence type="predicted"/>
<keyword evidence="7" id="KW-1185">Reference proteome</keyword>
<dbReference type="PANTHER" id="PTHR34501">
    <property type="entry name" value="PROTEIN YDDL-RELATED"/>
    <property type="match status" value="1"/>
</dbReference>
<dbReference type="RefSeq" id="WP_336203673.1">
    <property type="nucleotide sequence ID" value="NZ_JBANEI010000019.1"/>
</dbReference>
<dbReference type="Proteomes" id="UP001306592">
    <property type="component" value="Unassembled WGS sequence"/>
</dbReference>
<evidence type="ECO:0000256" key="4">
    <source>
        <dbReference type="SAM" id="SignalP"/>
    </source>
</evidence>
<sequence length="380" mass="43908">MMKLACTLHLCRSALLLLLFSTSCRAEITLLRADPQGGSLLSRFNLRVGGDIRMSIYDVMGGKDRGSYQRNLFDGGSRLRFHLRYQVDDDFSLVGYAETGVNSAELIGWHGHYAEGARNTSNRQLFAGVRSQRWGEFTWGHRDSIYYQVVTAKTDIWGNDMHTEPVENGMDANADGSWHARRSLNYLQHFGPVDLYASYLFPVNPYYSRGARYKRHDGQSLGIDDHLTSRLSWGLAWNRTRASMSDAQQQRKRFDQQILGTGFSWKPGHWTVAATGGWFRNFTPLAGRPLRRYFATRAWGLSYFIGRDFAVNRYGLKSIMPIYFGAQLRAGQHRERYQRENGLGVEFFLYKGFRFDYQHVFRSSNDHIGDLNLFRLRYDF</sequence>
<comment type="subcellular location">
    <subcellularLocation>
        <location evidence="1">Cell outer membrane</location>
        <topology evidence="1">Multi-pass membrane protein</topology>
    </subcellularLocation>
</comment>
<dbReference type="Gene3D" id="2.40.160.10">
    <property type="entry name" value="Porin"/>
    <property type="match status" value="1"/>
</dbReference>
<accession>A0ABU8DN90</accession>
<dbReference type="PANTHER" id="PTHR34501:SF2">
    <property type="entry name" value="OUTER MEMBRANE PORIN F-RELATED"/>
    <property type="match status" value="1"/>
</dbReference>
<feature type="signal peptide" evidence="4">
    <location>
        <begin position="1"/>
        <end position="26"/>
    </location>
</feature>
<feature type="domain" description="Porin" evidence="5">
    <location>
        <begin position="16"/>
        <end position="255"/>
    </location>
</feature>
<dbReference type="Pfam" id="PF13609">
    <property type="entry name" value="Porin_4"/>
    <property type="match status" value="1"/>
</dbReference>
<reference evidence="6 7" key="1">
    <citation type="submission" date="2024-02" db="EMBL/GenBank/DDBJ databases">
        <title>First report Erwinia aphidicola in onion in Chile.</title>
        <authorList>
            <person name="Valenzuela M."/>
            <person name="Pena M."/>
            <person name="Dutta B."/>
        </authorList>
    </citation>
    <scope>NUCLEOTIDE SEQUENCE [LARGE SCALE GENOMIC DNA]</scope>
    <source>
        <strain evidence="6 7">QCJ3A</strain>
    </source>
</reference>
<evidence type="ECO:0000259" key="5">
    <source>
        <dbReference type="Pfam" id="PF13609"/>
    </source>
</evidence>
<name>A0ABU8DN90_ERWAP</name>
<dbReference type="SUPFAM" id="SSF56935">
    <property type="entry name" value="Porins"/>
    <property type="match status" value="1"/>
</dbReference>
<evidence type="ECO:0000313" key="7">
    <source>
        <dbReference type="Proteomes" id="UP001306592"/>
    </source>
</evidence>
<dbReference type="InterPro" id="IPR023614">
    <property type="entry name" value="Porin_dom_sf"/>
</dbReference>
<dbReference type="InterPro" id="IPR033900">
    <property type="entry name" value="Gram_neg_porin_domain"/>
</dbReference>
<evidence type="ECO:0000313" key="6">
    <source>
        <dbReference type="EMBL" id="MEI2684009.1"/>
    </source>
</evidence>